<evidence type="ECO:0000313" key="2">
    <source>
        <dbReference type="EMBL" id="EER35976.1"/>
    </source>
</evidence>
<reference evidence="2 3" key="1">
    <citation type="journal article" date="2009" name="Nature">
        <title>Evolution of pathogenicity and sexual reproduction in eight Candida genomes.</title>
        <authorList>
            <person name="Butler G."/>
            <person name="Rasmussen M.D."/>
            <person name="Lin M.F."/>
            <person name="Santos M.A."/>
            <person name="Sakthikumar S."/>
            <person name="Munro C.A."/>
            <person name="Rheinbay E."/>
            <person name="Grabherr M."/>
            <person name="Forche A."/>
            <person name="Reedy J.L."/>
            <person name="Agrafioti I."/>
            <person name="Arnaud M.B."/>
            <person name="Bates S."/>
            <person name="Brown A.J."/>
            <person name="Brunke S."/>
            <person name="Costanzo M.C."/>
            <person name="Fitzpatrick D.A."/>
            <person name="de Groot P.W."/>
            <person name="Harris D."/>
            <person name="Hoyer L.L."/>
            <person name="Hube B."/>
            <person name="Klis F.M."/>
            <person name="Kodira C."/>
            <person name="Lennard N."/>
            <person name="Logue M.E."/>
            <person name="Martin R."/>
            <person name="Neiman A.M."/>
            <person name="Nikolaou E."/>
            <person name="Quail M.A."/>
            <person name="Quinn J."/>
            <person name="Santos M.C."/>
            <person name="Schmitzberger F.F."/>
            <person name="Sherlock G."/>
            <person name="Shah P."/>
            <person name="Silverstein K.A."/>
            <person name="Skrzypek M.S."/>
            <person name="Soll D."/>
            <person name="Staggs R."/>
            <person name="Stansfield I."/>
            <person name="Stumpf M.P."/>
            <person name="Sudbery P.E."/>
            <person name="Srikantha T."/>
            <person name="Zeng Q."/>
            <person name="Berman J."/>
            <person name="Berriman M."/>
            <person name="Heitman J."/>
            <person name="Gow N.A."/>
            <person name="Lorenz M.C."/>
            <person name="Birren B.W."/>
            <person name="Kellis M."/>
            <person name="Cuomo C.A."/>
        </authorList>
    </citation>
    <scope>NUCLEOTIDE SEQUENCE [LARGE SCALE GENOMIC DNA]</scope>
    <source>
        <strain evidence="3">ATCC MYA-3404 / T1</strain>
    </source>
</reference>
<dbReference type="EMBL" id="GG692395">
    <property type="protein sequence ID" value="EER35976.1"/>
    <property type="molecule type" value="Genomic_DNA"/>
</dbReference>
<name>C5M3S6_CANTT</name>
<feature type="compositionally biased region" description="Polar residues" evidence="1">
    <location>
        <begin position="1"/>
        <end position="13"/>
    </location>
</feature>
<dbReference type="RefSeq" id="XP_002545934.1">
    <property type="nucleotide sequence ID" value="XM_002545888.1"/>
</dbReference>
<organism evidence="2 3">
    <name type="scientific">Candida tropicalis (strain ATCC MYA-3404 / T1)</name>
    <name type="common">Yeast</name>
    <dbReference type="NCBI Taxonomy" id="294747"/>
    <lineage>
        <taxon>Eukaryota</taxon>
        <taxon>Fungi</taxon>
        <taxon>Dikarya</taxon>
        <taxon>Ascomycota</taxon>
        <taxon>Saccharomycotina</taxon>
        <taxon>Pichiomycetes</taxon>
        <taxon>Debaryomycetaceae</taxon>
        <taxon>Candida/Lodderomyces clade</taxon>
        <taxon>Candida</taxon>
    </lineage>
</organism>
<keyword evidence="3" id="KW-1185">Reference proteome</keyword>
<dbReference type="KEGG" id="ctp:CTRG_00715"/>
<dbReference type="GeneID" id="8300621"/>
<feature type="region of interest" description="Disordered" evidence="1">
    <location>
        <begin position="1"/>
        <end position="87"/>
    </location>
</feature>
<evidence type="ECO:0000313" key="3">
    <source>
        <dbReference type="Proteomes" id="UP000002037"/>
    </source>
</evidence>
<feature type="compositionally biased region" description="Polar residues" evidence="1">
    <location>
        <begin position="74"/>
        <end position="87"/>
    </location>
</feature>
<feature type="compositionally biased region" description="Low complexity" evidence="1">
    <location>
        <begin position="61"/>
        <end position="73"/>
    </location>
</feature>
<dbReference type="OrthoDB" id="4026234at2759"/>
<feature type="compositionally biased region" description="Basic and acidic residues" evidence="1">
    <location>
        <begin position="44"/>
        <end position="59"/>
    </location>
</feature>
<sequence>MISTFPSKANHQLDNPIDSERKRHKSNMYHHQPSKSQQQQQRHPHFDESTTNQKDHPMHEQQQQNNFNSNTTSHNPTHGTFTPITQTHSHEFLSNHESKFDIEMITEDRFIEKSNQMEHNQYQGEEMIECPCGHMHGPGQGYDHDIHAVGLADVPLLRGPD</sequence>
<evidence type="ECO:0000256" key="1">
    <source>
        <dbReference type="SAM" id="MobiDB-lite"/>
    </source>
</evidence>
<dbReference type="AlphaFoldDB" id="C5M3S6"/>
<gene>
    <name evidence="2" type="ORF">CTRG_00715</name>
</gene>
<dbReference type="VEuPathDB" id="FungiDB:CTRG_00715"/>
<dbReference type="Proteomes" id="UP000002037">
    <property type="component" value="Unassembled WGS sequence"/>
</dbReference>
<dbReference type="eggNOG" id="ENOG502RQF4">
    <property type="taxonomic scope" value="Eukaryota"/>
</dbReference>
<proteinExistence type="predicted"/>
<dbReference type="HOGENOM" id="CLU_1643468_0_0_1"/>
<accession>C5M3S6</accession>
<protein>
    <submittedName>
        <fullName evidence="2">Uncharacterized protein</fullName>
    </submittedName>
</protein>
<feature type="compositionally biased region" description="Low complexity" evidence="1">
    <location>
        <begin position="30"/>
        <end position="41"/>
    </location>
</feature>